<dbReference type="InterPro" id="IPR002816">
    <property type="entry name" value="TraB/PrgY/GumN_fam"/>
</dbReference>
<comment type="caution">
    <text evidence="1">The sequence shown here is derived from an EMBL/GenBank/DDBJ whole genome shotgun (WGS) entry which is preliminary data.</text>
</comment>
<reference evidence="2" key="1">
    <citation type="journal article" date="2019" name="Int. J. Syst. Evol. Microbiol.">
        <title>The Global Catalogue of Microorganisms (GCM) 10K type strain sequencing project: providing services to taxonomists for standard genome sequencing and annotation.</title>
        <authorList>
            <consortium name="The Broad Institute Genomics Platform"/>
            <consortium name="The Broad Institute Genome Sequencing Center for Infectious Disease"/>
            <person name="Wu L."/>
            <person name="Ma J."/>
        </authorList>
    </citation>
    <scope>NUCLEOTIDE SEQUENCE [LARGE SCALE GENOMIC DNA]</scope>
    <source>
        <strain evidence="2">CGMCC 1.8859</strain>
    </source>
</reference>
<keyword evidence="2" id="KW-1185">Reference proteome</keyword>
<dbReference type="EMBL" id="BMLX01000001">
    <property type="protein sequence ID" value="GGP18883.1"/>
    <property type="molecule type" value="Genomic_DNA"/>
</dbReference>
<dbReference type="Proteomes" id="UP000637267">
    <property type="component" value="Unassembled WGS sequence"/>
</dbReference>
<evidence type="ECO:0000313" key="2">
    <source>
        <dbReference type="Proteomes" id="UP000637267"/>
    </source>
</evidence>
<evidence type="ECO:0000313" key="1">
    <source>
        <dbReference type="EMBL" id="GGP18883.1"/>
    </source>
</evidence>
<evidence type="ECO:0008006" key="3">
    <source>
        <dbReference type="Google" id="ProtNLM"/>
    </source>
</evidence>
<dbReference type="CDD" id="cd14789">
    <property type="entry name" value="Tiki"/>
    <property type="match status" value="1"/>
</dbReference>
<name>A0ABQ2P5V7_9NEIS</name>
<gene>
    <name evidence="1" type="ORF">GCM10010970_07860</name>
</gene>
<accession>A0ABQ2P5V7</accession>
<protein>
    <recommendedName>
        <fullName evidence="3">TraB/GumN family protein</fullName>
    </recommendedName>
</protein>
<dbReference type="Pfam" id="PF01963">
    <property type="entry name" value="TraB_PrgY_gumN"/>
    <property type="match status" value="1"/>
</dbReference>
<organism evidence="1 2">
    <name type="scientific">Silvimonas iriomotensis</name>
    <dbReference type="NCBI Taxonomy" id="449662"/>
    <lineage>
        <taxon>Bacteria</taxon>
        <taxon>Pseudomonadati</taxon>
        <taxon>Pseudomonadota</taxon>
        <taxon>Betaproteobacteria</taxon>
        <taxon>Neisseriales</taxon>
        <taxon>Chitinibacteraceae</taxon>
        <taxon>Silvimonas</taxon>
    </lineage>
</organism>
<proteinExistence type="predicted"/>
<sequence>MFKAVGDALRTPGKIAVENELDSAHLAKLKAQLVARKIDPGMTGTLASWATNVVLMYAPDTRPTHIIDMQIATEAVADKKQYAGLESVQTALAVFQGVPEPRQILMLKDLLDHPRGPDTQEPLAARYFTDTLPAGFLQQLTDYPSTLPPQDLAWFKDYYYRVLLDQRTAGFYRGLDQPLQHGGCFVAVGIGHLAGEHGLIALLRHAGYQVTPQSLN</sequence>